<dbReference type="InterPro" id="IPR010997">
    <property type="entry name" value="HRDC-like_sf"/>
</dbReference>
<dbReference type="GO" id="GO:0009378">
    <property type="term" value="F:four-way junction helicase activity"/>
    <property type="evidence" value="ECO:0007669"/>
    <property type="project" value="TreeGrafter"/>
</dbReference>
<dbReference type="Pfam" id="PF16124">
    <property type="entry name" value="RecQ_Zn_bind"/>
    <property type="match status" value="1"/>
</dbReference>
<evidence type="ECO:0000256" key="4">
    <source>
        <dbReference type="ARBA" id="ARBA00022763"/>
    </source>
</evidence>
<evidence type="ECO:0000313" key="21">
    <source>
        <dbReference type="RefSeq" id="XP_033580639.1"/>
    </source>
</evidence>
<dbReference type="PANTHER" id="PTHR13710">
    <property type="entry name" value="DNA HELICASE RECQ FAMILY MEMBER"/>
    <property type="match status" value="1"/>
</dbReference>
<dbReference type="PROSITE" id="PS00690">
    <property type="entry name" value="DEAH_ATP_HELICASE"/>
    <property type="match status" value="1"/>
</dbReference>
<evidence type="ECO:0000313" key="20">
    <source>
        <dbReference type="Proteomes" id="UP000504636"/>
    </source>
</evidence>
<dbReference type="InterPro" id="IPR027417">
    <property type="entry name" value="P-loop_NTPase"/>
</dbReference>
<dbReference type="GO" id="GO:0043138">
    <property type="term" value="F:3'-5' DNA helicase activity"/>
    <property type="evidence" value="ECO:0007669"/>
    <property type="project" value="UniProtKB-EC"/>
</dbReference>
<dbReference type="PROSITE" id="PS50967">
    <property type="entry name" value="HRDC"/>
    <property type="match status" value="1"/>
</dbReference>
<evidence type="ECO:0000259" key="17">
    <source>
        <dbReference type="PROSITE" id="PS51192"/>
    </source>
</evidence>
<dbReference type="Pfam" id="PF00270">
    <property type="entry name" value="DEAD"/>
    <property type="match status" value="1"/>
</dbReference>
<dbReference type="InterPro" id="IPR011545">
    <property type="entry name" value="DEAD/DEAH_box_helicase_dom"/>
</dbReference>
<dbReference type="PROSITE" id="PS51194">
    <property type="entry name" value="HELICASE_CTER"/>
    <property type="match status" value="1"/>
</dbReference>
<dbReference type="OrthoDB" id="10261556at2759"/>
<dbReference type="InterPro" id="IPR004589">
    <property type="entry name" value="DNA_helicase_ATP-dep_RecQ"/>
</dbReference>
<dbReference type="InterPro" id="IPR002121">
    <property type="entry name" value="HRDC_dom"/>
</dbReference>
<dbReference type="NCBIfam" id="TIGR00614">
    <property type="entry name" value="recQ_fam"/>
    <property type="match status" value="1"/>
</dbReference>
<comment type="similarity">
    <text evidence="2 14">Belongs to the helicase family. RecQ subfamily.</text>
</comment>
<dbReference type="GO" id="GO:0016787">
    <property type="term" value="F:hydrolase activity"/>
    <property type="evidence" value="ECO:0007669"/>
    <property type="project" value="UniProtKB-KW"/>
</dbReference>
<dbReference type="EC" id="5.6.2.4" evidence="14"/>
<dbReference type="GO" id="GO:0005737">
    <property type="term" value="C:cytoplasm"/>
    <property type="evidence" value="ECO:0007669"/>
    <property type="project" value="TreeGrafter"/>
</dbReference>
<reference evidence="21" key="2">
    <citation type="submission" date="2020-04" db="EMBL/GenBank/DDBJ databases">
        <authorList>
            <consortium name="NCBI Genome Project"/>
        </authorList>
    </citation>
    <scope>NUCLEOTIDE SEQUENCE</scope>
    <source>
        <strain evidence="21">CBS 304.34</strain>
    </source>
</reference>
<evidence type="ECO:0000256" key="10">
    <source>
        <dbReference type="ARBA" id="ARBA00023235"/>
    </source>
</evidence>
<keyword evidence="5 14" id="KW-0378">Hydrolase</keyword>
<evidence type="ECO:0000256" key="1">
    <source>
        <dbReference type="ARBA" id="ARBA00004123"/>
    </source>
</evidence>
<feature type="compositionally biased region" description="Low complexity" evidence="15">
    <location>
        <begin position="740"/>
        <end position="762"/>
    </location>
</feature>
<evidence type="ECO:0000256" key="13">
    <source>
        <dbReference type="ARBA" id="ARBA00049360"/>
    </source>
</evidence>
<dbReference type="Proteomes" id="UP000504636">
    <property type="component" value="Unplaced"/>
</dbReference>
<feature type="compositionally biased region" description="Gly residues" evidence="15">
    <location>
        <begin position="783"/>
        <end position="811"/>
    </location>
</feature>
<feature type="domain" description="HRDC" evidence="16">
    <location>
        <begin position="578"/>
        <end position="661"/>
    </location>
</feature>
<keyword evidence="9" id="KW-0234">DNA repair</keyword>
<evidence type="ECO:0000259" key="16">
    <source>
        <dbReference type="PROSITE" id="PS50967"/>
    </source>
</evidence>
<reference evidence="19 21" key="1">
    <citation type="journal article" date="2020" name="Stud. Mycol.">
        <title>101 Dothideomycetes genomes: a test case for predicting lifestyles and emergence of pathogens.</title>
        <authorList>
            <person name="Haridas S."/>
            <person name="Albert R."/>
            <person name="Binder M."/>
            <person name="Bloem J."/>
            <person name="Labutti K."/>
            <person name="Salamov A."/>
            <person name="Andreopoulos B."/>
            <person name="Baker S."/>
            <person name="Barry K."/>
            <person name="Bills G."/>
            <person name="Bluhm B."/>
            <person name="Cannon C."/>
            <person name="Castanera R."/>
            <person name="Culley D."/>
            <person name="Daum C."/>
            <person name="Ezra D."/>
            <person name="Gonzalez J."/>
            <person name="Henrissat B."/>
            <person name="Kuo A."/>
            <person name="Liang C."/>
            <person name="Lipzen A."/>
            <person name="Lutzoni F."/>
            <person name="Magnuson J."/>
            <person name="Mondo S."/>
            <person name="Nolan M."/>
            <person name="Ohm R."/>
            <person name="Pangilinan J."/>
            <person name="Park H.-J."/>
            <person name="Ramirez L."/>
            <person name="Alfaro M."/>
            <person name="Sun H."/>
            <person name="Tritt A."/>
            <person name="Yoshinaga Y."/>
            <person name="Zwiers L.-H."/>
            <person name="Turgeon B."/>
            <person name="Goodwin S."/>
            <person name="Spatafora J."/>
            <person name="Crous P."/>
            <person name="Grigoriev I."/>
        </authorList>
    </citation>
    <scope>NUCLEOTIDE SEQUENCE</scope>
    <source>
        <strain evidence="19 21">CBS 304.34</strain>
    </source>
</reference>
<evidence type="ECO:0000256" key="15">
    <source>
        <dbReference type="SAM" id="MobiDB-lite"/>
    </source>
</evidence>
<dbReference type="Gene3D" id="1.10.150.80">
    <property type="entry name" value="HRDC domain"/>
    <property type="match status" value="1"/>
</dbReference>
<keyword evidence="10" id="KW-0413">Isomerase</keyword>
<feature type="region of interest" description="Disordered" evidence="15">
    <location>
        <begin position="671"/>
        <end position="811"/>
    </location>
</feature>
<feature type="region of interest" description="Disordered" evidence="15">
    <location>
        <begin position="543"/>
        <end position="571"/>
    </location>
</feature>
<dbReference type="GO" id="GO:0003677">
    <property type="term" value="F:DNA binding"/>
    <property type="evidence" value="ECO:0007669"/>
    <property type="project" value="UniProtKB-KW"/>
</dbReference>
<dbReference type="GO" id="GO:0006260">
    <property type="term" value="P:DNA replication"/>
    <property type="evidence" value="ECO:0007669"/>
    <property type="project" value="InterPro"/>
</dbReference>
<dbReference type="GO" id="GO:0005524">
    <property type="term" value="F:ATP binding"/>
    <property type="evidence" value="ECO:0007669"/>
    <property type="project" value="UniProtKB-KW"/>
</dbReference>
<dbReference type="FunFam" id="1.10.10.10:FF:000495">
    <property type="entry name" value="RecQ family helicase MusN"/>
    <property type="match status" value="1"/>
</dbReference>
<dbReference type="SUPFAM" id="SSF52540">
    <property type="entry name" value="P-loop containing nucleoside triphosphate hydrolases"/>
    <property type="match status" value="2"/>
</dbReference>
<accession>A0A6A6Z0I3</accession>
<dbReference type="SMART" id="SM00956">
    <property type="entry name" value="RQC"/>
    <property type="match status" value="1"/>
</dbReference>
<dbReference type="SMART" id="SM00490">
    <property type="entry name" value="HELICc"/>
    <property type="match status" value="1"/>
</dbReference>
<protein>
    <recommendedName>
        <fullName evidence="14">ATP-dependent DNA helicase</fullName>
        <ecNumber evidence="14">5.6.2.4</ecNumber>
    </recommendedName>
</protein>
<dbReference type="GeneID" id="54460060"/>
<dbReference type="FunFam" id="3.40.50.300:FF:000340">
    <property type="entry name" value="Bloom syndrome, RecQ helicase"/>
    <property type="match status" value="1"/>
</dbReference>
<dbReference type="Gene3D" id="1.10.10.10">
    <property type="entry name" value="Winged helix-like DNA-binding domain superfamily/Winged helix DNA-binding domain"/>
    <property type="match status" value="1"/>
</dbReference>
<evidence type="ECO:0000256" key="9">
    <source>
        <dbReference type="ARBA" id="ARBA00023204"/>
    </source>
</evidence>
<dbReference type="InterPro" id="IPR032284">
    <property type="entry name" value="RecQ_Zn-bd"/>
</dbReference>
<dbReference type="PANTHER" id="PTHR13710:SF153">
    <property type="entry name" value="RECQ-LIKE DNA HELICASE BLM"/>
    <property type="match status" value="1"/>
</dbReference>
<dbReference type="RefSeq" id="XP_033580639.1">
    <property type="nucleotide sequence ID" value="XM_033719167.1"/>
</dbReference>
<comment type="catalytic activity">
    <reaction evidence="13 14">
        <text>ATP + H2O = ADP + phosphate + H(+)</text>
        <dbReference type="Rhea" id="RHEA:13065"/>
        <dbReference type="ChEBI" id="CHEBI:15377"/>
        <dbReference type="ChEBI" id="CHEBI:15378"/>
        <dbReference type="ChEBI" id="CHEBI:30616"/>
        <dbReference type="ChEBI" id="CHEBI:43474"/>
        <dbReference type="ChEBI" id="CHEBI:456216"/>
    </reaction>
</comment>
<reference evidence="21" key="3">
    <citation type="submission" date="2025-04" db="UniProtKB">
        <authorList>
            <consortium name="RefSeq"/>
        </authorList>
    </citation>
    <scope>IDENTIFICATION</scope>
    <source>
        <strain evidence="21">CBS 304.34</strain>
    </source>
</reference>
<evidence type="ECO:0000256" key="6">
    <source>
        <dbReference type="ARBA" id="ARBA00022806"/>
    </source>
</evidence>
<feature type="domain" description="Helicase ATP-binding" evidence="17">
    <location>
        <begin position="1"/>
        <end position="134"/>
    </location>
</feature>
<name>A0A6A6Z0I3_9PEZI</name>
<dbReference type="InterPro" id="IPR036388">
    <property type="entry name" value="WH-like_DNA-bd_sf"/>
</dbReference>
<dbReference type="EMBL" id="MU003695">
    <property type="protein sequence ID" value="KAF2813675.1"/>
    <property type="molecule type" value="Genomic_DNA"/>
</dbReference>
<evidence type="ECO:0000259" key="18">
    <source>
        <dbReference type="PROSITE" id="PS51194"/>
    </source>
</evidence>
<evidence type="ECO:0000256" key="7">
    <source>
        <dbReference type="ARBA" id="ARBA00022840"/>
    </source>
</evidence>
<dbReference type="Pfam" id="PF09382">
    <property type="entry name" value="RQC"/>
    <property type="match status" value="1"/>
</dbReference>
<dbReference type="CDD" id="cd18794">
    <property type="entry name" value="SF2_C_RecQ"/>
    <property type="match status" value="1"/>
</dbReference>
<dbReference type="InterPro" id="IPR014001">
    <property type="entry name" value="Helicase_ATP-bd"/>
</dbReference>
<dbReference type="InterPro" id="IPR044876">
    <property type="entry name" value="HRDC_dom_sf"/>
</dbReference>
<evidence type="ECO:0000256" key="2">
    <source>
        <dbReference type="ARBA" id="ARBA00005446"/>
    </source>
</evidence>
<keyword evidence="7 14" id="KW-0067">ATP-binding</keyword>
<comment type="subcellular location">
    <subcellularLocation>
        <location evidence="1 14">Nucleus</location>
    </subcellularLocation>
</comment>
<dbReference type="Gene3D" id="3.40.50.300">
    <property type="entry name" value="P-loop containing nucleotide triphosphate hydrolases"/>
    <property type="match status" value="2"/>
</dbReference>
<sequence>MEDQVNHLKKLDIQASLINGDSSPEEKRVITTALRDPNVERYIQCLYVTPEMLSKNQSMINNFSDLHRRGRLARIVIDEAHCVSQWGHDFRPDYKALGEVRRQFTGVPVMALTATATQMVKKDVMFNLGIEGCAVFTQSFNRPNLTYEIRKKGKDVIGDMANTIKGKYKNMSGIVYCLSRKSCEENAKKLREIHGISAHHYHAGLEPKTKSEVQRQWQQGVYHVIVATIAFGMGIDKPDVRFVMHHSIPKSLEGYYQETGRAGRDGKLSGCYLYYGYGDTRSLKRMIDDGDGVWEQKERQRAMLRNVVQFCENRSDCRRVQILKYFSESFRREDCNNTCDNCMSNATFETRDVTEYAAAAIKLVGKIQKHKVTLLHCVDVLRGAKGKKIGAYSQLQEFGVGADLERGDVERLFQHLIDEEALQEESVINKMKFATNYIELGPRSDEYVRRRKPLSLQVRLSPDAKPKAARPTAKRNGKQARTGVAAARADYPSTNLSSPVAAATKRRNRRIVEEDENSQEDEDPDSEDDQFVVADDFFEFSDEDNELKSAPKAKKPPRTKRRDPGPPITIDEKIANLDPLQQSVLENFMEEAKRKAKKIMVLRSLRSQPFSDTILREIGISLPTTQEELFQIPGINADMVRLHGKVFLDLAKRTKEIFLPQDPNHQIVNLISSDEESDAPEEYSASSEGEEDDEPLQRSSYFPPPDVAAFNKRLSQAAGVPPQPARPQTSTGGRSGGYRSGSKSKASSSKSAWPKSGNRSSGGSKGRHSGGGVSKSKKAPKGRTGGGNTFQRSGGGGGGGGAFGGIGMMPT</sequence>
<gene>
    <name evidence="19 21" type="ORF">BDZ99DRAFT_459455</name>
</gene>
<feature type="compositionally biased region" description="Basic residues" evidence="15">
    <location>
        <begin position="551"/>
        <end position="561"/>
    </location>
</feature>
<dbReference type="GO" id="GO:0000724">
    <property type="term" value="P:double-strand break repair via homologous recombination"/>
    <property type="evidence" value="ECO:0007669"/>
    <property type="project" value="TreeGrafter"/>
</dbReference>
<feature type="domain" description="Helicase C-terminal" evidence="18">
    <location>
        <begin position="163"/>
        <end position="305"/>
    </location>
</feature>
<feature type="compositionally biased region" description="Acidic residues" evidence="15">
    <location>
        <begin position="513"/>
        <end position="530"/>
    </location>
</feature>
<proteinExistence type="inferred from homology"/>
<dbReference type="InterPro" id="IPR002464">
    <property type="entry name" value="DNA/RNA_helicase_DEAH_CS"/>
</dbReference>
<evidence type="ECO:0000256" key="8">
    <source>
        <dbReference type="ARBA" id="ARBA00023125"/>
    </source>
</evidence>
<dbReference type="InterPro" id="IPR018982">
    <property type="entry name" value="RQC_domain"/>
</dbReference>
<evidence type="ECO:0000256" key="5">
    <source>
        <dbReference type="ARBA" id="ARBA00022801"/>
    </source>
</evidence>
<feature type="region of interest" description="Disordered" evidence="15">
    <location>
        <begin position="455"/>
        <end position="530"/>
    </location>
</feature>
<dbReference type="SUPFAM" id="SSF47819">
    <property type="entry name" value="HRDC-like"/>
    <property type="match status" value="1"/>
</dbReference>
<dbReference type="AlphaFoldDB" id="A0A6A6Z0I3"/>
<keyword evidence="3 14" id="KW-0547">Nucleotide-binding</keyword>
<keyword evidence="8" id="KW-0238">DNA-binding</keyword>
<keyword evidence="4" id="KW-0227">DNA damage</keyword>
<dbReference type="InterPro" id="IPR001650">
    <property type="entry name" value="Helicase_C-like"/>
</dbReference>
<dbReference type="CDD" id="cd17920">
    <property type="entry name" value="DEXHc_RecQ"/>
    <property type="match status" value="1"/>
</dbReference>
<dbReference type="GO" id="GO:0005694">
    <property type="term" value="C:chromosome"/>
    <property type="evidence" value="ECO:0007669"/>
    <property type="project" value="TreeGrafter"/>
</dbReference>
<dbReference type="GO" id="GO:0005634">
    <property type="term" value="C:nucleus"/>
    <property type="evidence" value="ECO:0007669"/>
    <property type="project" value="UniProtKB-SubCell"/>
</dbReference>
<evidence type="ECO:0000256" key="12">
    <source>
        <dbReference type="ARBA" id="ARBA00034617"/>
    </source>
</evidence>
<dbReference type="Pfam" id="PF00271">
    <property type="entry name" value="Helicase_C"/>
    <property type="match status" value="1"/>
</dbReference>
<evidence type="ECO:0000256" key="14">
    <source>
        <dbReference type="RuleBase" id="RU364117"/>
    </source>
</evidence>
<evidence type="ECO:0000256" key="11">
    <source>
        <dbReference type="ARBA" id="ARBA00023242"/>
    </source>
</evidence>
<evidence type="ECO:0000313" key="19">
    <source>
        <dbReference type="EMBL" id="KAF2813675.1"/>
    </source>
</evidence>
<keyword evidence="11 14" id="KW-0539">Nucleus</keyword>
<dbReference type="PROSITE" id="PS51192">
    <property type="entry name" value="HELICASE_ATP_BIND_1"/>
    <property type="match status" value="1"/>
</dbReference>
<organism evidence="19">
    <name type="scientific">Mytilinidion resinicola</name>
    <dbReference type="NCBI Taxonomy" id="574789"/>
    <lineage>
        <taxon>Eukaryota</taxon>
        <taxon>Fungi</taxon>
        <taxon>Dikarya</taxon>
        <taxon>Ascomycota</taxon>
        <taxon>Pezizomycotina</taxon>
        <taxon>Dothideomycetes</taxon>
        <taxon>Pleosporomycetidae</taxon>
        <taxon>Mytilinidiales</taxon>
        <taxon>Mytilinidiaceae</taxon>
        <taxon>Mytilinidion</taxon>
    </lineage>
</organism>
<comment type="catalytic activity">
    <reaction evidence="12 14">
        <text>Couples ATP hydrolysis with the unwinding of duplex DNA by translocating in the 3'-5' direction.</text>
        <dbReference type="EC" id="5.6.2.4"/>
    </reaction>
</comment>
<evidence type="ECO:0000256" key="3">
    <source>
        <dbReference type="ARBA" id="ARBA00022741"/>
    </source>
</evidence>
<keyword evidence="6 14" id="KW-0347">Helicase</keyword>
<keyword evidence="20" id="KW-1185">Reference proteome</keyword>